<organism evidence="1 2">
    <name type="scientific">Holospora elegans E1</name>
    <dbReference type="NCBI Taxonomy" id="1427503"/>
    <lineage>
        <taxon>Bacteria</taxon>
        <taxon>Pseudomonadati</taxon>
        <taxon>Pseudomonadota</taxon>
        <taxon>Alphaproteobacteria</taxon>
        <taxon>Holosporales</taxon>
        <taxon>Holosporaceae</taxon>
        <taxon>Holospora</taxon>
    </lineage>
</organism>
<comment type="caution">
    <text evidence="1">The sequence shown here is derived from an EMBL/GenBank/DDBJ whole genome shotgun (WGS) entry which is preliminary data.</text>
</comment>
<reference evidence="1 2" key="1">
    <citation type="journal article" date="2014" name="FEMS Microbiol. Lett.">
        <title>Draft genome sequences of three Holospora species (Holospora obtusa, Holospora undulata, and Holospora elegans), endonuclear symbiotic bacteria of the ciliate Paramecium caudatum.</title>
        <authorList>
            <person name="Dohra H."/>
            <person name="Tanaka K."/>
            <person name="Suzuki T."/>
            <person name="Fujishima M."/>
            <person name="Suzuki H."/>
        </authorList>
    </citation>
    <scope>NUCLEOTIDE SEQUENCE [LARGE SCALE GENOMIC DNA]</scope>
    <source>
        <strain evidence="1 2">E1</strain>
    </source>
</reference>
<sequence>MNYFKNFLLLFGFFLINAQEGFSGKENVGSVLRDFEDFKEDWRTYFIKPEHVRDYRNSDLDKLYKTLEKVSDIVNTYRIPDSEKLSLIKEAFIVLSEKYNISQEDFFELVVEEKKKICSKIREKKNENIRREAGSIYNPEELKEIRERCESLVEQALSPSNLQEN</sequence>
<protein>
    <submittedName>
        <fullName evidence="1">Uncharacterized protein</fullName>
    </submittedName>
</protein>
<dbReference type="EMBL" id="BAUP01000042">
    <property type="protein sequence ID" value="GAJ45905.1"/>
    <property type="molecule type" value="Genomic_DNA"/>
</dbReference>
<gene>
    <name evidence="1" type="ORF">HE1_00222</name>
</gene>
<evidence type="ECO:0000313" key="1">
    <source>
        <dbReference type="EMBL" id="GAJ45905.1"/>
    </source>
</evidence>
<accession>A0A023DYB1</accession>
<dbReference type="RefSeq" id="WP_035543790.1">
    <property type="nucleotide sequence ID" value="NZ_BAUP01000042.1"/>
</dbReference>
<proteinExistence type="predicted"/>
<dbReference type="Proteomes" id="UP000024842">
    <property type="component" value="Unassembled WGS sequence"/>
</dbReference>
<evidence type="ECO:0000313" key="2">
    <source>
        <dbReference type="Proteomes" id="UP000024842"/>
    </source>
</evidence>
<dbReference type="AlphaFoldDB" id="A0A023DYB1"/>
<name>A0A023DYB1_9PROT</name>
<keyword evidence="2" id="KW-1185">Reference proteome</keyword>